<keyword evidence="3 4" id="KW-0067">ATP-binding</keyword>
<gene>
    <name evidence="6" type="ORF">JK363_35925</name>
</gene>
<dbReference type="RefSeq" id="WP_201881904.1">
    <property type="nucleotide sequence ID" value="NZ_JAERRF010000035.1"/>
</dbReference>
<dbReference type="Pfam" id="PF13535">
    <property type="entry name" value="ATP-grasp_4"/>
    <property type="match status" value="1"/>
</dbReference>
<protein>
    <submittedName>
        <fullName evidence="6">ATP-grasp domain-containing protein</fullName>
    </submittedName>
</protein>
<comment type="caution">
    <text evidence="6">The sequence shown here is derived from an EMBL/GenBank/DDBJ whole genome shotgun (WGS) entry which is preliminary data.</text>
</comment>
<accession>A0ABS1NPB1</accession>
<evidence type="ECO:0000313" key="6">
    <source>
        <dbReference type="EMBL" id="MBL1101931.1"/>
    </source>
</evidence>
<keyword evidence="7" id="KW-1185">Reference proteome</keyword>
<feature type="domain" description="ATP-grasp" evidence="5">
    <location>
        <begin position="123"/>
        <end position="324"/>
    </location>
</feature>
<dbReference type="InterPro" id="IPR052032">
    <property type="entry name" value="ATP-dep_AA_Ligase"/>
</dbReference>
<organism evidence="6 7">
    <name type="scientific">Streptomyces coffeae</name>
    <dbReference type="NCBI Taxonomy" id="621382"/>
    <lineage>
        <taxon>Bacteria</taxon>
        <taxon>Bacillati</taxon>
        <taxon>Actinomycetota</taxon>
        <taxon>Actinomycetes</taxon>
        <taxon>Kitasatosporales</taxon>
        <taxon>Streptomycetaceae</taxon>
        <taxon>Streptomyces</taxon>
    </lineage>
</organism>
<dbReference type="InterPro" id="IPR011761">
    <property type="entry name" value="ATP-grasp"/>
</dbReference>
<proteinExistence type="predicted"/>
<reference evidence="6 7" key="1">
    <citation type="submission" date="2021-01" db="EMBL/GenBank/DDBJ databases">
        <title>WGS of actinomycetes isolated from Thailand.</title>
        <authorList>
            <person name="Thawai C."/>
        </authorList>
    </citation>
    <scope>NUCLEOTIDE SEQUENCE [LARGE SCALE GENOMIC DNA]</scope>
    <source>
        <strain evidence="6 7">CA1R205</strain>
    </source>
</reference>
<sequence length="423" mass="45061">MIRTPARSDGYLLAIGAHMALRERALVSAIRLFPGPIATIFAAPGARSAKFFDHIITGDPFAPRAALEAVQEFERESGLRPAAVVPFIDGGLWAGFAIAEHYGVPYLSREAIENSSINKDRMKDVLRAAGVRTPRYVKVADAAEVEAAVAELGLPCVIKPAAFGGSLGVRLVSSTAEAQEAFQYVMEIIDRNAATFSVVNRSVQVEEFCDLTEEVSVEVLNHGERREVLAVVDKALGPHPHFAEIGHRVPSVHVDDTALRDLAVRACEAIGLDRGLAHVEIRRQDGHEPVVIEVGARTAGGGILDQVERATGLSPYALHIASYLDLPDPGPTSPEARGVAAIAVLKAANGTITGIGAPTRVPEAVTGYEVSATVGAVSEPPANYLTREGYVECFWPGRKAQDVPPAEHLEIADDLAAQIFRVG</sequence>
<evidence type="ECO:0000259" key="5">
    <source>
        <dbReference type="PROSITE" id="PS50975"/>
    </source>
</evidence>
<dbReference type="PANTHER" id="PTHR43585">
    <property type="entry name" value="FUMIPYRROLE BIOSYNTHESIS PROTEIN C"/>
    <property type="match status" value="1"/>
</dbReference>
<evidence type="ECO:0000256" key="3">
    <source>
        <dbReference type="ARBA" id="ARBA00022840"/>
    </source>
</evidence>
<dbReference type="SMART" id="SM01209">
    <property type="entry name" value="GARS_A"/>
    <property type="match status" value="1"/>
</dbReference>
<evidence type="ECO:0000256" key="2">
    <source>
        <dbReference type="ARBA" id="ARBA00022741"/>
    </source>
</evidence>
<evidence type="ECO:0000313" key="7">
    <source>
        <dbReference type="Proteomes" id="UP000634229"/>
    </source>
</evidence>
<dbReference type="SUPFAM" id="SSF56059">
    <property type="entry name" value="Glutathione synthetase ATP-binding domain-like"/>
    <property type="match status" value="1"/>
</dbReference>
<dbReference type="PANTHER" id="PTHR43585:SF2">
    <property type="entry name" value="ATP-GRASP ENZYME FSQD"/>
    <property type="match status" value="1"/>
</dbReference>
<dbReference type="Proteomes" id="UP000634229">
    <property type="component" value="Unassembled WGS sequence"/>
</dbReference>
<evidence type="ECO:0000256" key="4">
    <source>
        <dbReference type="PROSITE-ProRule" id="PRU00409"/>
    </source>
</evidence>
<keyword evidence="2 4" id="KW-0547">Nucleotide-binding</keyword>
<dbReference type="Gene3D" id="3.30.470.20">
    <property type="entry name" value="ATP-grasp fold, B domain"/>
    <property type="match status" value="1"/>
</dbReference>
<name>A0ABS1NPB1_9ACTN</name>
<evidence type="ECO:0000256" key="1">
    <source>
        <dbReference type="ARBA" id="ARBA00022598"/>
    </source>
</evidence>
<dbReference type="EMBL" id="JAERRF010000035">
    <property type="protein sequence ID" value="MBL1101931.1"/>
    <property type="molecule type" value="Genomic_DNA"/>
</dbReference>
<dbReference type="PROSITE" id="PS50975">
    <property type="entry name" value="ATP_GRASP"/>
    <property type="match status" value="1"/>
</dbReference>
<keyword evidence="1" id="KW-0436">Ligase</keyword>